<evidence type="ECO:0000313" key="3">
    <source>
        <dbReference type="Proteomes" id="UP000076442"/>
    </source>
</evidence>
<accession>A0AAP1E9X7</accession>
<dbReference type="SUPFAM" id="SSF49842">
    <property type="entry name" value="TNF-like"/>
    <property type="match status" value="1"/>
</dbReference>
<proteinExistence type="predicted"/>
<dbReference type="InterPro" id="IPR008983">
    <property type="entry name" value="Tumour_necrosis_fac-like_dom"/>
</dbReference>
<sequence>MAIKLIKTYSPNENATRLKQQEQDAQTIEDALNKQSSDLDTHENAKIAHSASQISYEGTNVDTAITALNKYVDNLVIEASKGDSNAEVVAARTNYDGTTDTSLKNRLDRYAQKTDNGQLFPLTTSTGLAKRQITSGDLNDITDAGVYYCDFSSAGTWNILNAPVQSSGFLEVIPFPWSNSGALQRYIPYRGSTTTQIQVTYFRNYGVGSKVWGLWATTADKTQTDAAIAAITSQKINVSTTSISDATSSGNDYPIGSTIQQITSGTATGFPYNYGILHTIKYSNTRMSQQFYSTGGDINSQGSWGRYWHTNTGWTQWYSLYGNNSWCNVSVTNEQTLTQSFTQKVKFDRVISDSHTQFNTANNRFIAKVRGMYMVGAGLYINRKKQYNNVELNLYRNGTRFKVIHQNRQDPYNAATDEFNQGHYASGVTVPLEVGDYLELFIFVGAGQDLTITANSGWYNYFDIYRIGDIPMGI</sequence>
<keyword evidence="1" id="KW-0175">Coiled coil</keyword>
<dbReference type="AlphaFoldDB" id="A0AAP1E9X7"/>
<name>A0AAP1E9X7_BACIU</name>
<comment type="caution">
    <text evidence="2">The sequence shown here is derived from an EMBL/GenBank/DDBJ whole genome shotgun (WGS) entry which is preliminary data.</text>
</comment>
<evidence type="ECO:0000313" key="2">
    <source>
        <dbReference type="EMBL" id="KZD90360.1"/>
    </source>
</evidence>
<feature type="coiled-coil region" evidence="1">
    <location>
        <begin position="18"/>
        <end position="45"/>
    </location>
</feature>
<reference evidence="2 3" key="1">
    <citation type="submission" date="2015-09" db="EMBL/GenBank/DDBJ databases">
        <title>Spore heat resistance.</title>
        <authorList>
            <person name="Boekhorst J."/>
            <person name="Berendsen E.M."/>
            <person name="Wells-Bennik M.H."/>
            <person name="Kuipers O.P."/>
        </authorList>
    </citation>
    <scope>NUCLEOTIDE SEQUENCE [LARGE SCALE GENOMIC DNA]</scope>
    <source>
        <strain evidence="2 3">B4122</strain>
    </source>
</reference>
<dbReference type="RefSeq" id="WP_052476531.1">
    <property type="nucleotide sequence ID" value="NZ_JXHR01000003.1"/>
</dbReference>
<dbReference type="CDD" id="cd19958">
    <property type="entry name" value="pyocin_knob"/>
    <property type="match status" value="1"/>
</dbReference>
<dbReference type="Proteomes" id="UP000076442">
    <property type="component" value="Unassembled WGS sequence"/>
</dbReference>
<dbReference type="EMBL" id="LJZV01000016">
    <property type="protein sequence ID" value="KZD90360.1"/>
    <property type="molecule type" value="Genomic_DNA"/>
</dbReference>
<protein>
    <submittedName>
        <fullName evidence="2">Uncharacterized protein</fullName>
    </submittedName>
</protein>
<gene>
    <name evidence="2" type="ORF">B4122_3281</name>
</gene>
<organism evidence="2 3">
    <name type="scientific">Bacillus subtilis</name>
    <dbReference type="NCBI Taxonomy" id="1423"/>
    <lineage>
        <taxon>Bacteria</taxon>
        <taxon>Bacillati</taxon>
        <taxon>Bacillota</taxon>
        <taxon>Bacilli</taxon>
        <taxon>Bacillales</taxon>
        <taxon>Bacillaceae</taxon>
        <taxon>Bacillus</taxon>
    </lineage>
</organism>
<evidence type="ECO:0000256" key="1">
    <source>
        <dbReference type="SAM" id="Coils"/>
    </source>
</evidence>
<dbReference type="Gene3D" id="2.60.120.40">
    <property type="match status" value="1"/>
</dbReference>